<dbReference type="Gene3D" id="1.20.58.390">
    <property type="entry name" value="Neurotransmitter-gated ion-channel transmembrane domain"/>
    <property type="match status" value="1"/>
</dbReference>
<keyword evidence="12" id="KW-0175">Coiled coil</keyword>
<dbReference type="InterPro" id="IPR006028">
    <property type="entry name" value="GABAA/Glycine_rcpt"/>
</dbReference>
<comment type="similarity">
    <text evidence="11">Belongs to the ligand-gated ion channel (TC 1.A.9) family.</text>
</comment>
<feature type="chain" id="PRO_5038161784" evidence="11">
    <location>
        <begin position="22"/>
        <end position="570"/>
    </location>
</feature>
<evidence type="ECO:0000313" key="16">
    <source>
        <dbReference type="Proteomes" id="UP000887574"/>
    </source>
</evidence>
<evidence type="ECO:0000259" key="14">
    <source>
        <dbReference type="Pfam" id="PF02931"/>
    </source>
</evidence>
<dbReference type="FunFam" id="2.70.170.10:FF:000034">
    <property type="entry name" value="Ligand-Gated ion Channel"/>
    <property type="match status" value="1"/>
</dbReference>
<dbReference type="PANTHER" id="PTHR18945">
    <property type="entry name" value="NEUROTRANSMITTER GATED ION CHANNEL"/>
    <property type="match status" value="1"/>
</dbReference>
<comment type="subcellular location">
    <subcellularLocation>
        <location evidence="2">Cell membrane</location>
    </subcellularLocation>
    <subcellularLocation>
        <location evidence="1">Membrane</location>
        <topology evidence="1">Multi-pass membrane protein</topology>
    </subcellularLocation>
</comment>
<keyword evidence="3 11" id="KW-0813">Transport</keyword>
<dbReference type="Pfam" id="PF02932">
    <property type="entry name" value="Neur_chan_memb"/>
    <property type="match status" value="1"/>
</dbReference>
<evidence type="ECO:0000256" key="9">
    <source>
        <dbReference type="ARBA" id="ARBA00023136"/>
    </source>
</evidence>
<keyword evidence="6 11" id="KW-0732">Signal</keyword>
<dbReference type="CDD" id="cd18990">
    <property type="entry name" value="LGIC_ECD_GABAAR"/>
    <property type="match status" value="1"/>
</dbReference>
<evidence type="ECO:0000313" key="17">
    <source>
        <dbReference type="WBParaSite" id="jg24997"/>
    </source>
</evidence>
<evidence type="ECO:0000256" key="5">
    <source>
        <dbReference type="ARBA" id="ARBA00022692"/>
    </source>
</evidence>
<feature type="coiled-coil region" evidence="12">
    <location>
        <begin position="498"/>
        <end position="525"/>
    </location>
</feature>
<reference evidence="17" key="1">
    <citation type="submission" date="2022-11" db="UniProtKB">
        <authorList>
            <consortium name="WormBaseParasite"/>
        </authorList>
    </citation>
    <scope>IDENTIFICATION</scope>
</reference>
<dbReference type="PRINTS" id="PR00253">
    <property type="entry name" value="GABAARECEPTR"/>
</dbReference>
<accession>A0A915E1V6</accession>
<proteinExistence type="inferred from homology"/>
<evidence type="ECO:0000256" key="2">
    <source>
        <dbReference type="ARBA" id="ARBA00004236"/>
    </source>
</evidence>
<feature type="transmembrane region" description="Helical" evidence="11">
    <location>
        <begin position="286"/>
        <end position="308"/>
    </location>
</feature>
<feature type="domain" description="Neurotransmitter-gated ion-channel ligand-binding" evidence="14">
    <location>
        <begin position="77"/>
        <end position="283"/>
    </location>
</feature>
<evidence type="ECO:0000256" key="3">
    <source>
        <dbReference type="ARBA" id="ARBA00022448"/>
    </source>
</evidence>
<dbReference type="SUPFAM" id="SSF63712">
    <property type="entry name" value="Nicotinic receptor ligand binding domain-like"/>
    <property type="match status" value="1"/>
</dbReference>
<dbReference type="GO" id="GO:0005886">
    <property type="term" value="C:plasma membrane"/>
    <property type="evidence" value="ECO:0007669"/>
    <property type="project" value="UniProtKB-SubCell"/>
</dbReference>
<feature type="transmembrane region" description="Helical" evidence="11">
    <location>
        <begin position="539"/>
        <end position="556"/>
    </location>
</feature>
<feature type="signal peptide" evidence="11">
    <location>
        <begin position="1"/>
        <end position="21"/>
    </location>
</feature>
<dbReference type="NCBIfam" id="TIGR00860">
    <property type="entry name" value="LIC"/>
    <property type="match status" value="1"/>
</dbReference>
<evidence type="ECO:0000256" key="10">
    <source>
        <dbReference type="ARBA" id="ARBA00023303"/>
    </source>
</evidence>
<evidence type="ECO:0000256" key="6">
    <source>
        <dbReference type="ARBA" id="ARBA00022729"/>
    </source>
</evidence>
<dbReference type="InterPro" id="IPR006029">
    <property type="entry name" value="Neurotrans-gated_channel_TM"/>
</dbReference>
<keyword evidence="9 11" id="KW-0472">Membrane</keyword>
<dbReference type="SUPFAM" id="SSF90112">
    <property type="entry name" value="Neurotransmitter-gated ion-channel transmembrane pore"/>
    <property type="match status" value="1"/>
</dbReference>
<dbReference type="InterPro" id="IPR006202">
    <property type="entry name" value="Neur_chan_lig-bd"/>
</dbReference>
<organism evidence="16 17">
    <name type="scientific">Ditylenchus dipsaci</name>
    <dbReference type="NCBI Taxonomy" id="166011"/>
    <lineage>
        <taxon>Eukaryota</taxon>
        <taxon>Metazoa</taxon>
        <taxon>Ecdysozoa</taxon>
        <taxon>Nematoda</taxon>
        <taxon>Chromadorea</taxon>
        <taxon>Rhabditida</taxon>
        <taxon>Tylenchina</taxon>
        <taxon>Tylenchomorpha</taxon>
        <taxon>Sphaerularioidea</taxon>
        <taxon>Anguinidae</taxon>
        <taxon>Anguininae</taxon>
        <taxon>Ditylenchus</taxon>
    </lineage>
</organism>
<dbReference type="PROSITE" id="PS00236">
    <property type="entry name" value="NEUROTR_ION_CHANNEL"/>
    <property type="match status" value="1"/>
</dbReference>
<protein>
    <submittedName>
        <fullName evidence="17">Uncharacterized protein</fullName>
    </submittedName>
</protein>
<dbReference type="Gene3D" id="2.70.170.10">
    <property type="entry name" value="Neurotransmitter-gated ion-channel ligand-binding domain"/>
    <property type="match status" value="1"/>
</dbReference>
<dbReference type="PRINTS" id="PR00252">
    <property type="entry name" value="NRIONCHANNEL"/>
</dbReference>
<dbReference type="GO" id="GO:0005230">
    <property type="term" value="F:extracellular ligand-gated monoatomic ion channel activity"/>
    <property type="evidence" value="ECO:0007669"/>
    <property type="project" value="InterPro"/>
</dbReference>
<evidence type="ECO:0000256" key="8">
    <source>
        <dbReference type="ARBA" id="ARBA00023065"/>
    </source>
</evidence>
<feature type="transmembrane region" description="Helical" evidence="11">
    <location>
        <begin position="351"/>
        <end position="373"/>
    </location>
</feature>
<evidence type="ECO:0000256" key="7">
    <source>
        <dbReference type="ARBA" id="ARBA00022989"/>
    </source>
</evidence>
<evidence type="ECO:0000256" key="12">
    <source>
        <dbReference type="SAM" id="Coils"/>
    </source>
</evidence>
<keyword evidence="10 11" id="KW-0407">Ion channel</keyword>
<evidence type="ECO:0000256" key="11">
    <source>
        <dbReference type="RuleBase" id="RU000687"/>
    </source>
</evidence>
<name>A0A915E1V6_9BILA</name>
<keyword evidence="5 11" id="KW-0812">Transmembrane</keyword>
<keyword evidence="7 11" id="KW-1133">Transmembrane helix</keyword>
<evidence type="ECO:0000256" key="13">
    <source>
        <dbReference type="SAM" id="MobiDB-lite"/>
    </source>
</evidence>
<feature type="region of interest" description="Disordered" evidence="13">
    <location>
        <begin position="408"/>
        <end position="434"/>
    </location>
</feature>
<keyword evidence="16" id="KW-1185">Reference proteome</keyword>
<dbReference type="GO" id="GO:0004888">
    <property type="term" value="F:transmembrane signaling receptor activity"/>
    <property type="evidence" value="ECO:0007669"/>
    <property type="project" value="InterPro"/>
</dbReference>
<dbReference type="CDD" id="cd19049">
    <property type="entry name" value="LGIC_TM_anion"/>
    <property type="match status" value="1"/>
</dbReference>
<feature type="compositionally biased region" description="Polar residues" evidence="13">
    <location>
        <begin position="408"/>
        <end position="424"/>
    </location>
</feature>
<sequence length="570" mass="65248">MIVSYLARLILLLPDLSSTDASYLANIAEEQQQQSVFPSVYSTPKRRSNHTKLPYNPPPPLSQLPPPCIPINETIRKNLIQRLFSEELYDKNNLPSANSTQVVVELTVQSITEISEFSSSFKADVWFSQIWNDPRLDFQDYNYCIANLSLSAHKLSALWTPNVCFVNSKNVKIHASPSQNVLLLVFPNGTIWLNFRVSLQGPCQLDLTYFPMDQQQCNLIFESYSYNTAEVKIVWRDWEAVSIPDPNAKHLPDFELIDFTHRRSTLLYTAGLWDQLEVVFSFRRLYGFYILQAFMPTYLSVFISWIAFWIQTSALPARITLGVSSLMALTFQFGNIVKNLPRVSYVKALDIWMFGCMGFIFLSLVELAVVGFFDKLEARRRRTNRAKEQLTMIQSDSEQQWLNRISGSAAATGQRQPTTSQFYSEDSRPNSEYDMNAMCSSPTYPQTTTNNNNNHNPQYLVERGNGRLRQLAENSNVTGTSTAAVATTKTLRLGSLNAISNQLDLDELERRRKKARNKIKEEGQQYVNGELIDDVSSKLFPLLFLAFNVFYWFYYIGLSSTTFTKPAERQ</sequence>
<dbReference type="InterPro" id="IPR036734">
    <property type="entry name" value="Neur_chan_lig-bd_sf"/>
</dbReference>
<keyword evidence="8 11" id="KW-0406">Ion transport</keyword>
<evidence type="ECO:0000259" key="15">
    <source>
        <dbReference type="Pfam" id="PF02932"/>
    </source>
</evidence>
<dbReference type="InterPro" id="IPR006201">
    <property type="entry name" value="Neur_channel"/>
</dbReference>
<evidence type="ECO:0000256" key="4">
    <source>
        <dbReference type="ARBA" id="ARBA00022475"/>
    </source>
</evidence>
<evidence type="ECO:0000256" key="1">
    <source>
        <dbReference type="ARBA" id="ARBA00004141"/>
    </source>
</evidence>
<dbReference type="InterPro" id="IPR036719">
    <property type="entry name" value="Neuro-gated_channel_TM_sf"/>
</dbReference>
<keyword evidence="4" id="KW-1003">Cell membrane</keyword>
<dbReference type="WBParaSite" id="jg24997">
    <property type="protein sequence ID" value="jg24997"/>
    <property type="gene ID" value="jg24997"/>
</dbReference>
<feature type="domain" description="Neurotransmitter-gated ion-channel transmembrane" evidence="15">
    <location>
        <begin position="295"/>
        <end position="552"/>
    </location>
</feature>
<dbReference type="Pfam" id="PF02931">
    <property type="entry name" value="Neur_chan_LBD"/>
    <property type="match status" value="1"/>
</dbReference>
<dbReference type="InterPro" id="IPR018000">
    <property type="entry name" value="Neurotransmitter_ion_chnl_CS"/>
</dbReference>
<dbReference type="AlphaFoldDB" id="A0A915E1V6"/>
<dbReference type="InterPro" id="IPR038050">
    <property type="entry name" value="Neuro_actylchol_rec"/>
</dbReference>
<feature type="transmembrane region" description="Helical" evidence="11">
    <location>
        <begin position="315"/>
        <end position="331"/>
    </location>
</feature>
<dbReference type="Proteomes" id="UP000887574">
    <property type="component" value="Unplaced"/>
</dbReference>